<feature type="compositionally biased region" description="Pro residues" evidence="1">
    <location>
        <begin position="27"/>
        <end position="45"/>
    </location>
</feature>
<keyword evidence="3" id="KW-1185">Reference proteome</keyword>
<feature type="region of interest" description="Disordered" evidence="1">
    <location>
        <begin position="1"/>
        <end position="100"/>
    </location>
</feature>
<evidence type="ECO:0000313" key="2">
    <source>
        <dbReference type="EMBL" id="KAF5355317.1"/>
    </source>
</evidence>
<protein>
    <submittedName>
        <fullName evidence="2">Uncharacterized protein</fullName>
    </submittedName>
</protein>
<name>A0A8H5G094_9AGAR</name>
<reference evidence="2 3" key="1">
    <citation type="journal article" date="2020" name="ISME J.">
        <title>Uncovering the hidden diversity of litter-decomposition mechanisms in mushroom-forming fungi.</title>
        <authorList>
            <person name="Floudas D."/>
            <person name="Bentzer J."/>
            <person name="Ahren D."/>
            <person name="Johansson T."/>
            <person name="Persson P."/>
            <person name="Tunlid A."/>
        </authorList>
    </citation>
    <scope>NUCLEOTIDE SEQUENCE [LARGE SCALE GENOMIC DNA]</scope>
    <source>
        <strain evidence="2 3">CBS 291.85</strain>
    </source>
</reference>
<evidence type="ECO:0000256" key="1">
    <source>
        <dbReference type="SAM" id="MobiDB-lite"/>
    </source>
</evidence>
<sequence length="100" mass="10528">MPTNSPLGDFNPLAEHPFTSCASSSPNPSPLSSPTPSPLSAPPRGQPFYQPSPTHPQPPASQPIFVPFRQGAHSPDLNDILRKKPASSFTPQSTAKSPSS</sequence>
<feature type="compositionally biased region" description="Polar residues" evidence="1">
    <location>
        <begin position="87"/>
        <end position="100"/>
    </location>
</feature>
<dbReference type="AlphaFoldDB" id="A0A8H5G094"/>
<organism evidence="2 3">
    <name type="scientific">Tetrapyrgos nigripes</name>
    <dbReference type="NCBI Taxonomy" id="182062"/>
    <lineage>
        <taxon>Eukaryota</taxon>
        <taxon>Fungi</taxon>
        <taxon>Dikarya</taxon>
        <taxon>Basidiomycota</taxon>
        <taxon>Agaricomycotina</taxon>
        <taxon>Agaricomycetes</taxon>
        <taxon>Agaricomycetidae</taxon>
        <taxon>Agaricales</taxon>
        <taxon>Marasmiineae</taxon>
        <taxon>Marasmiaceae</taxon>
        <taxon>Tetrapyrgos</taxon>
    </lineage>
</organism>
<dbReference type="OrthoDB" id="2982052at2759"/>
<accession>A0A8H5G094</accession>
<proteinExistence type="predicted"/>
<dbReference type="Proteomes" id="UP000559256">
    <property type="component" value="Unassembled WGS sequence"/>
</dbReference>
<comment type="caution">
    <text evidence="2">The sequence shown here is derived from an EMBL/GenBank/DDBJ whole genome shotgun (WGS) entry which is preliminary data.</text>
</comment>
<gene>
    <name evidence="2" type="ORF">D9758_006011</name>
</gene>
<evidence type="ECO:0000313" key="3">
    <source>
        <dbReference type="Proteomes" id="UP000559256"/>
    </source>
</evidence>
<dbReference type="EMBL" id="JAACJM010000057">
    <property type="protein sequence ID" value="KAF5355317.1"/>
    <property type="molecule type" value="Genomic_DNA"/>
</dbReference>